<dbReference type="Proteomes" id="UP001054945">
    <property type="component" value="Unassembled WGS sequence"/>
</dbReference>
<accession>A0AAV4QE54</accession>
<name>A0AAV4QE54_CAEEX</name>
<organism evidence="1 2">
    <name type="scientific">Caerostris extrusa</name>
    <name type="common">Bark spider</name>
    <name type="synonym">Caerostris bankana</name>
    <dbReference type="NCBI Taxonomy" id="172846"/>
    <lineage>
        <taxon>Eukaryota</taxon>
        <taxon>Metazoa</taxon>
        <taxon>Ecdysozoa</taxon>
        <taxon>Arthropoda</taxon>
        <taxon>Chelicerata</taxon>
        <taxon>Arachnida</taxon>
        <taxon>Araneae</taxon>
        <taxon>Araneomorphae</taxon>
        <taxon>Entelegynae</taxon>
        <taxon>Araneoidea</taxon>
        <taxon>Araneidae</taxon>
        <taxon>Caerostris</taxon>
    </lineage>
</organism>
<proteinExistence type="predicted"/>
<dbReference type="EMBL" id="BPLR01006100">
    <property type="protein sequence ID" value="GIY07405.1"/>
    <property type="molecule type" value="Genomic_DNA"/>
</dbReference>
<evidence type="ECO:0000313" key="2">
    <source>
        <dbReference type="Proteomes" id="UP001054945"/>
    </source>
</evidence>
<feature type="non-terminal residue" evidence="1">
    <location>
        <position position="1"/>
    </location>
</feature>
<evidence type="ECO:0000313" key="1">
    <source>
        <dbReference type="EMBL" id="GIY07405.1"/>
    </source>
</evidence>
<comment type="caution">
    <text evidence="1">The sequence shown here is derived from an EMBL/GenBank/DDBJ whole genome shotgun (WGS) entry which is preliminary data.</text>
</comment>
<dbReference type="AlphaFoldDB" id="A0AAV4QE54"/>
<reference evidence="1 2" key="1">
    <citation type="submission" date="2021-06" db="EMBL/GenBank/DDBJ databases">
        <title>Caerostris extrusa draft genome.</title>
        <authorList>
            <person name="Kono N."/>
            <person name="Arakawa K."/>
        </authorList>
    </citation>
    <scope>NUCLEOTIDE SEQUENCE [LARGE SCALE GENOMIC DNA]</scope>
</reference>
<gene>
    <name evidence="1" type="ORF">CEXT_462841</name>
</gene>
<keyword evidence="2" id="KW-1185">Reference proteome</keyword>
<sequence>HFAFAKFNITFLNLEILKE</sequence>
<protein>
    <submittedName>
        <fullName evidence="1">Uncharacterized protein</fullName>
    </submittedName>
</protein>